<dbReference type="InterPro" id="IPR011583">
    <property type="entry name" value="Chitinase_II/V-like_cat"/>
</dbReference>
<protein>
    <submittedName>
        <fullName evidence="3">Spore germination protein YaaH</fullName>
    </submittedName>
</protein>
<dbReference type="InterPro" id="IPR036582">
    <property type="entry name" value="Mao_N_sf"/>
</dbReference>
<dbReference type="Pfam" id="PF07833">
    <property type="entry name" value="Cu_amine_oxidN1"/>
    <property type="match status" value="1"/>
</dbReference>
<dbReference type="Pfam" id="PF08239">
    <property type="entry name" value="SH3_3"/>
    <property type="match status" value="1"/>
</dbReference>
<dbReference type="GO" id="GO:0008061">
    <property type="term" value="F:chitin binding"/>
    <property type="evidence" value="ECO:0007669"/>
    <property type="project" value="InterPro"/>
</dbReference>
<comment type="caution">
    <text evidence="3">The sequence shown here is derived from an EMBL/GenBank/DDBJ whole genome shotgun (WGS) entry which is preliminary data.</text>
</comment>
<gene>
    <name evidence="3" type="ORF">HNP82_003114</name>
</gene>
<dbReference type="Gene3D" id="2.30.30.40">
    <property type="entry name" value="SH3 Domains"/>
    <property type="match status" value="1"/>
</dbReference>
<dbReference type="AlphaFoldDB" id="A0A7W8HE15"/>
<feature type="domain" description="GH18" evidence="2">
    <location>
        <begin position="252"/>
        <end position="579"/>
    </location>
</feature>
<dbReference type="RefSeq" id="WP_183776175.1">
    <property type="nucleotide sequence ID" value="NZ_JACHFW010000017.1"/>
</dbReference>
<dbReference type="GO" id="GO:0005975">
    <property type="term" value="P:carbohydrate metabolic process"/>
    <property type="evidence" value="ECO:0007669"/>
    <property type="project" value="InterPro"/>
</dbReference>
<sequence>MKNRVVPVLITLVLIIVVGIFTAISLINNYRKGSTEFVDFEETYELDENQYVVVLNDAIQDYRGIEDGGSVYISAQAVADSINDRFYWDSNEHIFIYTTATQVIKAYPDEQAYHVGDETVSLDYVPVKTIDGTVYVSVNYIQEYTQCEVESFSDPNRLVLTTQWGDKTAVTASEDTVLRLAGDLQSDILKDVTAGETVTVVASEEDWSWTNVVTDDGYVGWIENRYLGDTQTVTTQAPPFQEEEFTYIKEEGTICYAWHQMTTEELSGVNYLIQALNNTSSINIIGPTWFSFDGTDGHVRSIGNADYVNYAHQVGVKVWAVFQNQATPGGEMNGINTDNILAYTFKRETLVSEVISYALEYGIDGINLDFEMILEEGADNYIQFIRELSVACRNNGLCFSIDNYVPLYTQHYDRAEQALFADYLVIMGYDEYGAFSSEPGPGASLPYVQQGIEDTLALIGGDSSKVINAIPFYTNVWEDDGVNPAGLNTTATMPEARSYLQRYPESTVITWNSELGYNYCYYTSPLNGSQISMWLEDADSIAAKLELMDQYDLAGVAIWKLQQESADVWTPIAAYVNGETIPTHERQQEAQAQSQ</sequence>
<reference evidence="3 4" key="1">
    <citation type="submission" date="2020-08" db="EMBL/GenBank/DDBJ databases">
        <title>Genomic Encyclopedia of Type Strains, Phase IV (KMG-IV): sequencing the most valuable type-strain genomes for metagenomic binning, comparative biology and taxonomic classification.</title>
        <authorList>
            <person name="Goeker M."/>
        </authorList>
    </citation>
    <scope>NUCLEOTIDE SEQUENCE [LARGE SCALE GENOMIC DNA]</scope>
    <source>
        <strain evidence="3 4">DSM 106146</strain>
    </source>
</reference>
<dbReference type="Gene3D" id="3.30.457.10">
    <property type="entry name" value="Copper amine oxidase-like, N-terminal domain"/>
    <property type="match status" value="1"/>
</dbReference>
<dbReference type="Gene3D" id="3.20.20.80">
    <property type="entry name" value="Glycosidases"/>
    <property type="match status" value="1"/>
</dbReference>
<keyword evidence="1" id="KW-0812">Transmembrane</keyword>
<evidence type="ECO:0000313" key="4">
    <source>
        <dbReference type="Proteomes" id="UP000543642"/>
    </source>
</evidence>
<accession>A0A7W8HE15</accession>
<dbReference type="InterPro" id="IPR003646">
    <property type="entry name" value="SH3-like_bac-type"/>
</dbReference>
<dbReference type="EMBL" id="JACHFW010000017">
    <property type="protein sequence ID" value="MBB5265962.1"/>
    <property type="molecule type" value="Genomic_DNA"/>
</dbReference>
<dbReference type="SUPFAM" id="SSF55383">
    <property type="entry name" value="Copper amine oxidase, domain N"/>
    <property type="match status" value="1"/>
</dbReference>
<dbReference type="PROSITE" id="PS51910">
    <property type="entry name" value="GH18_2"/>
    <property type="match status" value="1"/>
</dbReference>
<keyword evidence="1" id="KW-1133">Transmembrane helix</keyword>
<dbReference type="SUPFAM" id="SSF51445">
    <property type="entry name" value="(Trans)glycosidases"/>
    <property type="match status" value="1"/>
</dbReference>
<proteinExistence type="predicted"/>
<organism evidence="3 4">
    <name type="scientific">Catenibacillus scindens</name>
    <dbReference type="NCBI Taxonomy" id="673271"/>
    <lineage>
        <taxon>Bacteria</taxon>
        <taxon>Bacillati</taxon>
        <taxon>Bacillota</taxon>
        <taxon>Clostridia</taxon>
        <taxon>Lachnospirales</taxon>
        <taxon>Lachnospiraceae</taxon>
        <taxon>Catenibacillus</taxon>
    </lineage>
</organism>
<dbReference type="InterPro" id="IPR012854">
    <property type="entry name" value="Cu_amine_oxidase-like_N"/>
</dbReference>
<dbReference type="SMART" id="SM00636">
    <property type="entry name" value="Glyco_18"/>
    <property type="match status" value="1"/>
</dbReference>
<keyword evidence="4" id="KW-1185">Reference proteome</keyword>
<evidence type="ECO:0000313" key="3">
    <source>
        <dbReference type="EMBL" id="MBB5265962.1"/>
    </source>
</evidence>
<dbReference type="Proteomes" id="UP000543642">
    <property type="component" value="Unassembled WGS sequence"/>
</dbReference>
<dbReference type="Pfam" id="PF00704">
    <property type="entry name" value="Glyco_hydro_18"/>
    <property type="match status" value="1"/>
</dbReference>
<dbReference type="InterPro" id="IPR017853">
    <property type="entry name" value="GH"/>
</dbReference>
<keyword evidence="1" id="KW-0472">Membrane</keyword>
<name>A0A7W8HE15_9FIRM</name>
<dbReference type="PANTHER" id="PTHR46066:SF2">
    <property type="entry name" value="CHITINASE DOMAIN-CONTAINING PROTEIN 1"/>
    <property type="match status" value="1"/>
</dbReference>
<dbReference type="PANTHER" id="PTHR46066">
    <property type="entry name" value="CHITINASE DOMAIN-CONTAINING PROTEIN 1 FAMILY MEMBER"/>
    <property type="match status" value="1"/>
</dbReference>
<dbReference type="InterPro" id="IPR001223">
    <property type="entry name" value="Glyco_hydro18_cat"/>
</dbReference>
<evidence type="ECO:0000256" key="1">
    <source>
        <dbReference type="SAM" id="Phobius"/>
    </source>
</evidence>
<feature type="transmembrane region" description="Helical" evidence="1">
    <location>
        <begin position="6"/>
        <end position="27"/>
    </location>
</feature>
<dbReference type="Gene3D" id="3.10.50.10">
    <property type="match status" value="1"/>
</dbReference>
<evidence type="ECO:0000259" key="2">
    <source>
        <dbReference type="PROSITE" id="PS51910"/>
    </source>
</evidence>
<dbReference type="InterPro" id="IPR029070">
    <property type="entry name" value="Chitinase_insertion_sf"/>
</dbReference>